<sequence length="198" mass="21544">MEESRKLSGKDLITIGIFSAIYFVLNLAAMITGFVPVLWLLLPGVTGIVTGIPFLLMASKVRKPGAVLIMGTITALLYFVTGQFTVLLLITFAIACILSELYRAVTKYDNSFTHMMISFVFFCYGMLGSPLAIWVYKDSFLAQIQQNGMSAEYVQSLSGLISTPMLIVLCISPVIGGVIGALIAKGLFRKHFKKAGIV</sequence>
<gene>
    <name evidence="2" type="ORF">DW740_16660</name>
</gene>
<protein>
    <submittedName>
        <fullName evidence="2">Trep_Strep domain-containing protein</fullName>
    </submittedName>
</protein>
<keyword evidence="1" id="KW-0472">Membrane</keyword>
<dbReference type="Proteomes" id="UP000283745">
    <property type="component" value="Unassembled WGS sequence"/>
</dbReference>
<feature type="transmembrane region" description="Helical" evidence="1">
    <location>
        <begin position="12"/>
        <end position="31"/>
    </location>
</feature>
<proteinExistence type="predicted"/>
<keyword evidence="1" id="KW-0812">Transmembrane</keyword>
<organism evidence="2 3">
    <name type="scientific">Blautia obeum</name>
    <dbReference type="NCBI Taxonomy" id="40520"/>
    <lineage>
        <taxon>Bacteria</taxon>
        <taxon>Bacillati</taxon>
        <taxon>Bacillota</taxon>
        <taxon>Clostridia</taxon>
        <taxon>Lachnospirales</taxon>
        <taxon>Lachnospiraceae</taxon>
        <taxon>Blautia</taxon>
    </lineage>
</organism>
<evidence type="ECO:0000313" key="3">
    <source>
        <dbReference type="Proteomes" id="UP000283745"/>
    </source>
</evidence>
<accession>A0A414J0B0</accession>
<feature type="transmembrane region" description="Helical" evidence="1">
    <location>
        <begin position="37"/>
        <end position="57"/>
    </location>
</feature>
<feature type="transmembrane region" description="Helical" evidence="1">
    <location>
        <begin position="64"/>
        <end position="80"/>
    </location>
</feature>
<dbReference type="Pfam" id="PF09605">
    <property type="entry name" value="Trep_Strep"/>
    <property type="match status" value="1"/>
</dbReference>
<dbReference type="InterPro" id="IPR011733">
    <property type="entry name" value="CHP02185_IM"/>
</dbReference>
<evidence type="ECO:0000256" key="1">
    <source>
        <dbReference type="SAM" id="Phobius"/>
    </source>
</evidence>
<dbReference type="EMBL" id="QSKF01000020">
    <property type="protein sequence ID" value="RHE36556.1"/>
    <property type="molecule type" value="Genomic_DNA"/>
</dbReference>
<feature type="transmembrane region" description="Helical" evidence="1">
    <location>
        <begin position="117"/>
        <end position="136"/>
    </location>
</feature>
<dbReference type="AlphaFoldDB" id="A0A414J0B0"/>
<dbReference type="NCBIfam" id="TIGR02185">
    <property type="entry name" value="Trep_Strep"/>
    <property type="match status" value="1"/>
</dbReference>
<feature type="transmembrane region" description="Helical" evidence="1">
    <location>
        <begin position="86"/>
        <end position="105"/>
    </location>
</feature>
<dbReference type="RefSeq" id="WP_118050724.1">
    <property type="nucleotide sequence ID" value="NZ_CABJFK010000020.1"/>
</dbReference>
<feature type="transmembrane region" description="Helical" evidence="1">
    <location>
        <begin position="156"/>
        <end position="184"/>
    </location>
</feature>
<name>A0A414J0B0_9FIRM</name>
<comment type="caution">
    <text evidence="2">The sequence shown here is derived from an EMBL/GenBank/DDBJ whole genome shotgun (WGS) entry which is preliminary data.</text>
</comment>
<reference evidence="2 3" key="1">
    <citation type="submission" date="2018-08" db="EMBL/GenBank/DDBJ databases">
        <title>A genome reference for cultivated species of the human gut microbiota.</title>
        <authorList>
            <person name="Zou Y."/>
            <person name="Xue W."/>
            <person name="Luo G."/>
        </authorList>
    </citation>
    <scope>NUCLEOTIDE SEQUENCE [LARGE SCALE GENOMIC DNA]</scope>
    <source>
        <strain evidence="2 3">AM28-23</strain>
    </source>
</reference>
<keyword evidence="1" id="KW-1133">Transmembrane helix</keyword>
<evidence type="ECO:0000313" key="2">
    <source>
        <dbReference type="EMBL" id="RHE36556.1"/>
    </source>
</evidence>